<comment type="caution">
    <text evidence="1">The sequence shown here is derived from an EMBL/GenBank/DDBJ whole genome shotgun (WGS) entry which is preliminary data.</text>
</comment>
<evidence type="ECO:0000313" key="2">
    <source>
        <dbReference type="Proteomes" id="UP000001340"/>
    </source>
</evidence>
<sequence length="49" mass="6125">MRIFDDLKRNFIVNVFEKSFLLLFQRTSTKMNFKFEDNRKTTIWCKNFL</sequence>
<name>A0A0E2D652_LEPIR</name>
<dbReference type="AlphaFoldDB" id="A0A0E2D652"/>
<accession>A0A0E2D652</accession>
<dbReference type="EMBL" id="AHNR02000040">
    <property type="protein sequence ID" value="EKR55049.1"/>
    <property type="molecule type" value="Genomic_DNA"/>
</dbReference>
<evidence type="ECO:0000313" key="1">
    <source>
        <dbReference type="EMBL" id="EKR55049.1"/>
    </source>
</evidence>
<gene>
    <name evidence="1" type="ORF">LEP1GSC105_3880</name>
</gene>
<proteinExistence type="predicted"/>
<dbReference type="Proteomes" id="UP000001340">
    <property type="component" value="Unassembled WGS sequence"/>
</dbReference>
<reference evidence="1 2" key="1">
    <citation type="submission" date="2012-10" db="EMBL/GenBank/DDBJ databases">
        <authorList>
            <person name="Harkins D.M."/>
            <person name="Durkin A.S."/>
            <person name="Brinkac L.M."/>
            <person name="Haft D.H."/>
            <person name="Selengut J.D."/>
            <person name="Sanka R."/>
            <person name="DePew J."/>
            <person name="Purushe J."/>
            <person name="Chanthongthip A."/>
            <person name="Lattana O."/>
            <person name="Phetsouvanh R."/>
            <person name="Newton P.N."/>
            <person name="Vinetz J.M."/>
            <person name="Sutton G.G."/>
            <person name="Nierman W.C."/>
            <person name="Fouts D.E."/>
        </authorList>
    </citation>
    <scope>NUCLEOTIDE SEQUENCE [LARGE SCALE GENOMIC DNA]</scope>
    <source>
        <strain evidence="1 2">UI 12758</strain>
    </source>
</reference>
<organism evidence="1 2">
    <name type="scientific">Leptospira interrogans str. UI 12758</name>
    <dbReference type="NCBI Taxonomy" id="1049938"/>
    <lineage>
        <taxon>Bacteria</taxon>
        <taxon>Pseudomonadati</taxon>
        <taxon>Spirochaetota</taxon>
        <taxon>Spirochaetia</taxon>
        <taxon>Leptospirales</taxon>
        <taxon>Leptospiraceae</taxon>
        <taxon>Leptospira</taxon>
    </lineage>
</organism>
<protein>
    <submittedName>
        <fullName evidence="1">Uncharacterized protein</fullName>
    </submittedName>
</protein>